<keyword evidence="7" id="KW-1185">Reference proteome</keyword>
<dbReference type="KEGG" id="taci:TDSAC_1000"/>
<dbReference type="RefSeq" id="WP_108309160.1">
    <property type="nucleotide sequence ID" value="NZ_CP020921.1"/>
</dbReference>
<proteinExistence type="predicted"/>
<evidence type="ECO:0000256" key="4">
    <source>
        <dbReference type="ARBA" id="ARBA00023136"/>
    </source>
</evidence>
<feature type="transmembrane region" description="Helical" evidence="5">
    <location>
        <begin position="97"/>
        <end position="118"/>
    </location>
</feature>
<keyword evidence="6" id="KW-0456">Lyase</keyword>
<dbReference type="Pfam" id="PF00146">
    <property type="entry name" value="NADHdh"/>
    <property type="match status" value="1"/>
</dbReference>
<feature type="transmembrane region" description="Helical" evidence="5">
    <location>
        <begin position="68"/>
        <end position="91"/>
    </location>
</feature>
<accession>A0A2R4W0M7</accession>
<dbReference type="PANTHER" id="PTHR43359">
    <property type="entry name" value="FORMATE HYDROGENLYASE SUBUNIT 4"/>
    <property type="match status" value="1"/>
</dbReference>
<name>A0A2R4W0M7_THEAF</name>
<reference evidence="6 7" key="1">
    <citation type="submission" date="2017-04" db="EMBL/GenBank/DDBJ databases">
        <title>Genomic insights into metabolism of Thermodesulfobium acidiphilum.</title>
        <authorList>
            <person name="Toshchakov S.V."/>
            <person name="Frolov E.N."/>
            <person name="Kublanov I.V."/>
            <person name="Samarov N.I."/>
            <person name="Novikov A."/>
            <person name="Lebedinsky A.V."/>
            <person name="Bonch-Osmolovskaya E.A."/>
            <person name="Chernyh N.A."/>
        </authorList>
    </citation>
    <scope>NUCLEOTIDE SEQUENCE [LARGE SCALE GENOMIC DNA]</scope>
    <source>
        <strain evidence="6 7">3127-1</strain>
    </source>
</reference>
<dbReference type="GO" id="GO:0016829">
    <property type="term" value="F:lyase activity"/>
    <property type="evidence" value="ECO:0007669"/>
    <property type="project" value="UniProtKB-KW"/>
</dbReference>
<comment type="subcellular location">
    <subcellularLocation>
        <location evidence="1">Membrane</location>
        <topology evidence="1">Multi-pass membrane protein</topology>
    </subcellularLocation>
</comment>
<dbReference type="PANTHER" id="PTHR43359:SF1">
    <property type="entry name" value="FORMATE HYDROGENLYASE SUBUNIT 4-RELATED"/>
    <property type="match status" value="1"/>
</dbReference>
<dbReference type="OrthoDB" id="9778499at2"/>
<evidence type="ECO:0000313" key="7">
    <source>
        <dbReference type="Proteomes" id="UP000244792"/>
    </source>
</evidence>
<feature type="transmembrane region" description="Helical" evidence="5">
    <location>
        <begin position="167"/>
        <end position="186"/>
    </location>
</feature>
<dbReference type="EMBL" id="CP020921">
    <property type="protein sequence ID" value="AWB10353.1"/>
    <property type="molecule type" value="Genomic_DNA"/>
</dbReference>
<evidence type="ECO:0000256" key="3">
    <source>
        <dbReference type="ARBA" id="ARBA00022989"/>
    </source>
</evidence>
<dbReference type="GO" id="GO:0005886">
    <property type="term" value="C:plasma membrane"/>
    <property type="evidence" value="ECO:0007669"/>
    <property type="project" value="TreeGrafter"/>
</dbReference>
<dbReference type="InterPro" id="IPR052561">
    <property type="entry name" value="ComplexI_Subunit1"/>
</dbReference>
<dbReference type="InterPro" id="IPR001694">
    <property type="entry name" value="NADH_UbQ_OxRdtase_su1/FPO"/>
</dbReference>
<keyword evidence="3 5" id="KW-1133">Transmembrane helix</keyword>
<feature type="transmembrane region" description="Helical" evidence="5">
    <location>
        <begin position="247"/>
        <end position="268"/>
    </location>
</feature>
<feature type="transmembrane region" description="Helical" evidence="5">
    <location>
        <begin position="220"/>
        <end position="241"/>
    </location>
</feature>
<organism evidence="6 7">
    <name type="scientific">Thermodesulfobium acidiphilum</name>
    <dbReference type="NCBI Taxonomy" id="1794699"/>
    <lineage>
        <taxon>Bacteria</taxon>
        <taxon>Pseudomonadati</taxon>
        <taxon>Thermodesulfobiota</taxon>
        <taxon>Thermodesulfobiia</taxon>
        <taxon>Thermodesulfobiales</taxon>
        <taxon>Thermodesulfobiaceae</taxon>
        <taxon>Thermodesulfobium</taxon>
    </lineage>
</organism>
<feature type="transmembrane region" description="Helical" evidence="5">
    <location>
        <begin position="280"/>
        <end position="300"/>
    </location>
</feature>
<dbReference type="Proteomes" id="UP000244792">
    <property type="component" value="Chromosome"/>
</dbReference>
<evidence type="ECO:0000313" key="6">
    <source>
        <dbReference type="EMBL" id="AWB10353.1"/>
    </source>
</evidence>
<protein>
    <submittedName>
        <fullName evidence="6">Formate hydrogenlyase subunit 4</fullName>
    </submittedName>
</protein>
<keyword evidence="2 5" id="KW-0812">Transmembrane</keyword>
<feature type="transmembrane region" description="Helical" evidence="5">
    <location>
        <begin position="6"/>
        <end position="30"/>
    </location>
</feature>
<evidence type="ECO:0000256" key="1">
    <source>
        <dbReference type="ARBA" id="ARBA00004141"/>
    </source>
</evidence>
<dbReference type="AlphaFoldDB" id="A0A2R4W0M7"/>
<evidence type="ECO:0000256" key="5">
    <source>
        <dbReference type="SAM" id="Phobius"/>
    </source>
</evidence>
<feature type="transmembrane region" description="Helical" evidence="5">
    <location>
        <begin position="139"/>
        <end position="161"/>
    </location>
</feature>
<gene>
    <name evidence="6" type="ORF">TDSAC_1000</name>
</gene>
<sequence>MVSINPSLVLVSIIQVIIALVFSPLVSGVIKKIKSRFQSRKGATIFQPYRDLLKFFKKESTISENSSIISIFAPFIVFASYLSACVLFPFLGFKNSSGYDLITFIYCFGVARFFIALAGMESGSSFGGMGSSREMMISALSEPVFSIVLFALSLSVLSYNLNSMLSSGWSIPGILLSISMFIIVIAESSRLPVDNPDTHLELTMVHEGMILEYSGPLLGIFHYASMLKQFILIALFVSIFSPNIENLVLDIFVKFLLFLLIVFLIAFIESIVPKMRLFKLPGFFFATGILGVLAILIYFIK</sequence>
<keyword evidence="4 5" id="KW-0472">Membrane</keyword>
<evidence type="ECO:0000256" key="2">
    <source>
        <dbReference type="ARBA" id="ARBA00022692"/>
    </source>
</evidence>